<dbReference type="InterPro" id="IPR036388">
    <property type="entry name" value="WH-like_DNA-bd_sf"/>
</dbReference>
<gene>
    <name evidence="2" type="ORF">GGQ97_001248</name>
</gene>
<evidence type="ECO:0000313" key="3">
    <source>
        <dbReference type="Proteomes" id="UP000558192"/>
    </source>
</evidence>
<dbReference type="EMBL" id="JAATJC010000001">
    <property type="protein sequence ID" value="NJC05455.1"/>
    <property type="molecule type" value="Genomic_DNA"/>
</dbReference>
<dbReference type="GO" id="GO:0003700">
    <property type="term" value="F:DNA-binding transcription factor activity"/>
    <property type="evidence" value="ECO:0007669"/>
    <property type="project" value="InterPro"/>
</dbReference>
<comment type="caution">
    <text evidence="2">The sequence shown here is derived from an EMBL/GenBank/DDBJ whole genome shotgun (WGS) entry which is preliminary data.</text>
</comment>
<protein>
    <submittedName>
        <fullName evidence="2">DNA-binding MarR family transcriptional regulator</fullName>
    </submittedName>
</protein>
<keyword evidence="3" id="KW-1185">Reference proteome</keyword>
<dbReference type="AlphaFoldDB" id="A0A7X5Y7R3"/>
<organism evidence="2 3">
    <name type="scientific">Sphingomonas kaistensis</name>
    <dbReference type="NCBI Taxonomy" id="298708"/>
    <lineage>
        <taxon>Bacteria</taxon>
        <taxon>Pseudomonadati</taxon>
        <taxon>Pseudomonadota</taxon>
        <taxon>Alphaproteobacteria</taxon>
        <taxon>Sphingomonadales</taxon>
        <taxon>Sphingomonadaceae</taxon>
        <taxon>Sphingomonas</taxon>
    </lineage>
</organism>
<dbReference type="SUPFAM" id="SSF46785">
    <property type="entry name" value="Winged helix' DNA-binding domain"/>
    <property type="match status" value="1"/>
</dbReference>
<feature type="domain" description="HTH marR-type" evidence="1">
    <location>
        <begin position="58"/>
        <end position="167"/>
    </location>
</feature>
<dbReference type="PROSITE" id="PS50995">
    <property type="entry name" value="HTH_MARR_2"/>
    <property type="match status" value="1"/>
</dbReference>
<dbReference type="InterPro" id="IPR000835">
    <property type="entry name" value="HTH_MarR-typ"/>
</dbReference>
<keyword evidence="2" id="KW-0238">DNA-binding</keyword>
<dbReference type="SMART" id="SM00347">
    <property type="entry name" value="HTH_MARR"/>
    <property type="match status" value="1"/>
</dbReference>
<dbReference type="GO" id="GO:0003677">
    <property type="term" value="F:DNA binding"/>
    <property type="evidence" value="ECO:0007669"/>
    <property type="project" value="UniProtKB-KW"/>
</dbReference>
<proteinExistence type="predicted"/>
<evidence type="ECO:0000313" key="2">
    <source>
        <dbReference type="EMBL" id="NJC05455.1"/>
    </source>
</evidence>
<reference evidence="2 3" key="1">
    <citation type="submission" date="2020-03" db="EMBL/GenBank/DDBJ databases">
        <title>Genomic Encyclopedia of Type Strains, Phase IV (KMG-IV): sequencing the most valuable type-strain genomes for metagenomic binning, comparative biology and taxonomic classification.</title>
        <authorList>
            <person name="Goeker M."/>
        </authorList>
    </citation>
    <scope>NUCLEOTIDE SEQUENCE [LARGE SCALE GENOMIC DNA]</scope>
    <source>
        <strain evidence="2 3">DSM 16846</strain>
    </source>
</reference>
<dbReference type="Proteomes" id="UP000558192">
    <property type="component" value="Unassembled WGS sequence"/>
</dbReference>
<dbReference type="InterPro" id="IPR036390">
    <property type="entry name" value="WH_DNA-bd_sf"/>
</dbReference>
<dbReference type="RefSeq" id="WP_168068147.1">
    <property type="nucleotide sequence ID" value="NZ_JAATJC010000001.1"/>
</dbReference>
<accession>A0A7X5Y7R3</accession>
<sequence length="167" mass="19201">MSYQRTDKNLLFGREDGSVVALSAEETALARSILSKLVTSIVSLSADPAAAVRREQSAVELARSVHHARRRRSEHFGPVLFSEPAWDMLLVLFIYGNRNEERLSVTRLAEYGDAQLTTAIRWLDYLESQRLIVRQQCEVDRRKYFVELSERGRTMMVSYFESLIDTL</sequence>
<evidence type="ECO:0000259" key="1">
    <source>
        <dbReference type="PROSITE" id="PS50995"/>
    </source>
</evidence>
<dbReference type="Gene3D" id="1.10.10.10">
    <property type="entry name" value="Winged helix-like DNA-binding domain superfamily/Winged helix DNA-binding domain"/>
    <property type="match status" value="1"/>
</dbReference>
<name>A0A7X5Y7R3_9SPHN</name>